<evidence type="ECO:0000313" key="3">
    <source>
        <dbReference type="Proteomes" id="UP000540656"/>
    </source>
</evidence>
<keyword evidence="1" id="KW-1133">Transmembrane helix</keyword>
<proteinExistence type="predicted"/>
<reference evidence="2 3" key="1">
    <citation type="submission" date="2020-07" db="EMBL/GenBank/DDBJ databases">
        <title>Sequencing the genomes of 1000 actinobacteria strains.</title>
        <authorList>
            <person name="Klenk H.-P."/>
        </authorList>
    </citation>
    <scope>NUCLEOTIDE SEQUENCE [LARGE SCALE GENOMIC DNA]</scope>
    <source>
        <strain evidence="2 3">DSM 23819</strain>
    </source>
</reference>
<organism evidence="2 3">
    <name type="scientific">Nocardioides daedukensis</name>
    <dbReference type="NCBI Taxonomy" id="634462"/>
    <lineage>
        <taxon>Bacteria</taxon>
        <taxon>Bacillati</taxon>
        <taxon>Actinomycetota</taxon>
        <taxon>Actinomycetes</taxon>
        <taxon>Propionibacteriales</taxon>
        <taxon>Nocardioidaceae</taxon>
        <taxon>Nocardioides</taxon>
    </lineage>
</organism>
<feature type="transmembrane region" description="Helical" evidence="1">
    <location>
        <begin position="45"/>
        <end position="64"/>
    </location>
</feature>
<gene>
    <name evidence="2" type="ORF">BJ980_002385</name>
</gene>
<evidence type="ECO:0000313" key="2">
    <source>
        <dbReference type="EMBL" id="NYG59462.1"/>
    </source>
</evidence>
<keyword evidence="1" id="KW-0812">Transmembrane</keyword>
<dbReference type="Proteomes" id="UP000540656">
    <property type="component" value="Unassembled WGS sequence"/>
</dbReference>
<feature type="transmembrane region" description="Helical" evidence="1">
    <location>
        <begin position="71"/>
        <end position="92"/>
    </location>
</feature>
<name>A0A7Y9S2S0_9ACTN</name>
<sequence length="147" mass="15281">MSASTGPRRRSTGRQVLVAVYAVFAVAAGARSAVQIATKFDEAPAAYLLSAFAAVVYVVATVALRYQGPRAFAVALSSISIELVGVLAVGALSLADPGLFPDQTVWSDFGSGYGFVPLVLPVIGLVWLWRQARDRSVPPAAQGSPSS</sequence>
<evidence type="ECO:0000256" key="1">
    <source>
        <dbReference type="SAM" id="Phobius"/>
    </source>
</evidence>
<keyword evidence="1" id="KW-0472">Membrane</keyword>
<comment type="caution">
    <text evidence="2">The sequence shown here is derived from an EMBL/GenBank/DDBJ whole genome shotgun (WGS) entry which is preliminary data.</text>
</comment>
<feature type="transmembrane region" description="Helical" evidence="1">
    <location>
        <begin position="112"/>
        <end position="129"/>
    </location>
</feature>
<dbReference type="AlphaFoldDB" id="A0A7Y9S2S0"/>
<keyword evidence="3" id="KW-1185">Reference proteome</keyword>
<dbReference type="RefSeq" id="WP_343047797.1">
    <property type="nucleotide sequence ID" value="NZ_JACCAA010000001.1"/>
</dbReference>
<protein>
    <submittedName>
        <fullName evidence="2">Cytochrome bd-type quinol oxidase subunit 2</fullName>
    </submittedName>
</protein>
<accession>A0A7Y9S2S0</accession>
<dbReference type="EMBL" id="JACCAA010000001">
    <property type="protein sequence ID" value="NYG59462.1"/>
    <property type="molecule type" value="Genomic_DNA"/>
</dbReference>